<evidence type="ECO:0000313" key="1">
    <source>
        <dbReference type="EMBL" id="KDB01454.1"/>
    </source>
</evidence>
<comment type="caution">
    <text evidence="1">The sequence shown here is derived from an EMBL/GenBank/DDBJ whole genome shotgun (WGS) entry which is preliminary data.</text>
</comment>
<dbReference type="AlphaFoldDB" id="A0A836YWW5"/>
<reference evidence="1 2" key="1">
    <citation type="journal article" date="2015" name="Stand. Genomic Sci.">
        <title>High quality draft genome of Lactobacillus kunkeei EFB6, isolated from a German European foulbrood outbreak of honeybees.</title>
        <authorList>
            <person name="Djukic M."/>
            <person name="Poehlein A."/>
            <person name="Strauss J."/>
            <person name="Tann F.J."/>
            <person name="Leimbach A."/>
            <person name="Hoppert M."/>
            <person name="Daniel R."/>
        </authorList>
    </citation>
    <scope>NUCLEOTIDE SEQUENCE [LARGE SCALE GENOMIC DNA]</scope>
    <source>
        <strain evidence="1 2">EFB6</strain>
    </source>
</reference>
<sequence>MLGSIVSVFAVIYSVEATRAEDAKRSESISRPNLYLSIEKRIDKTDSFFYTSFERLPNGYDGKFILIQNPTDKIAQNIILNFKDKNGNTIDIIQLDFIINNCFILVIKDIDLVHDILLSFEYNPSNAFGLDNSGCIKYVVTNNNINLDKEFWGEEAKKIHVSLIQEINNIDSIGKTQRMTFSEFNDLLSEKYYGKH</sequence>
<name>A0A836YWW5_9LACO</name>
<dbReference type="Proteomes" id="UP000026921">
    <property type="component" value="Unassembled WGS sequence"/>
</dbReference>
<organism evidence="1 2">
    <name type="scientific">Apilactobacillus kunkeei EFB6</name>
    <dbReference type="NCBI Taxonomy" id="1419324"/>
    <lineage>
        <taxon>Bacteria</taxon>
        <taxon>Bacillati</taxon>
        <taxon>Bacillota</taxon>
        <taxon>Bacilli</taxon>
        <taxon>Lactobacillales</taxon>
        <taxon>Lactobacillaceae</taxon>
        <taxon>Apilactobacillus</taxon>
    </lineage>
</organism>
<proteinExistence type="predicted"/>
<dbReference type="EMBL" id="AZBY01000002">
    <property type="protein sequence ID" value="KDB01454.1"/>
    <property type="molecule type" value="Genomic_DNA"/>
</dbReference>
<protein>
    <submittedName>
        <fullName evidence="1">Uncharacterized protein</fullName>
    </submittedName>
</protein>
<evidence type="ECO:0000313" key="2">
    <source>
        <dbReference type="Proteomes" id="UP000026921"/>
    </source>
</evidence>
<accession>A0A836YWW5</accession>
<gene>
    <name evidence="1" type="ORF">LAKU_2c00890</name>
</gene>